<dbReference type="STRING" id="6313.A0A0K0DGJ0"/>
<name>A0A0K0DGJ0_ANGCA</name>
<dbReference type="Proteomes" id="UP000035642">
    <property type="component" value="Unassembled WGS sequence"/>
</dbReference>
<reference evidence="2" key="1">
    <citation type="submission" date="2012-09" db="EMBL/GenBank/DDBJ databases">
        <authorList>
            <person name="Martin A.A."/>
        </authorList>
    </citation>
    <scope>NUCLEOTIDE SEQUENCE</scope>
</reference>
<keyword evidence="2" id="KW-1185">Reference proteome</keyword>
<protein>
    <submittedName>
        <fullName evidence="3">Beta_helix domain-containing protein</fullName>
    </submittedName>
</protein>
<evidence type="ECO:0000313" key="3">
    <source>
        <dbReference type="WBParaSite" id="ACAC_0001021501-mRNA-1"/>
    </source>
</evidence>
<dbReference type="SUPFAM" id="SSF56219">
    <property type="entry name" value="DNase I-like"/>
    <property type="match status" value="1"/>
</dbReference>
<evidence type="ECO:0000313" key="2">
    <source>
        <dbReference type="Proteomes" id="UP000035642"/>
    </source>
</evidence>
<dbReference type="WBParaSite" id="ACAC_0001021501-mRNA-1">
    <property type="protein sequence ID" value="ACAC_0001021501-mRNA-1"/>
    <property type="gene ID" value="ACAC_0001021501"/>
</dbReference>
<accession>A0A0K0DGJ0</accession>
<dbReference type="AlphaFoldDB" id="A0A0K0DGJ0"/>
<evidence type="ECO:0000256" key="1">
    <source>
        <dbReference type="SAM" id="MobiDB-lite"/>
    </source>
</evidence>
<proteinExistence type="predicted"/>
<organism evidence="2 3">
    <name type="scientific">Angiostrongylus cantonensis</name>
    <name type="common">Rat lungworm</name>
    <dbReference type="NCBI Taxonomy" id="6313"/>
    <lineage>
        <taxon>Eukaryota</taxon>
        <taxon>Metazoa</taxon>
        <taxon>Ecdysozoa</taxon>
        <taxon>Nematoda</taxon>
        <taxon>Chromadorea</taxon>
        <taxon>Rhabditida</taxon>
        <taxon>Rhabditina</taxon>
        <taxon>Rhabditomorpha</taxon>
        <taxon>Strongyloidea</taxon>
        <taxon>Metastrongylidae</taxon>
        <taxon>Angiostrongylus</taxon>
    </lineage>
</organism>
<dbReference type="Gene3D" id="3.60.10.10">
    <property type="entry name" value="Endonuclease/exonuclease/phosphatase"/>
    <property type="match status" value="1"/>
</dbReference>
<sequence length="136" mass="15004">MSGGGTSGERPENLGLRRTSLEPDLTNTRADLHAFLVGADRIKFHVIVLQETKIKKIDIRQLNNGTLVIRGEKVSSRNVGGVGFVVQPSIVHLVDPCEILSSRTAVFHLQLSHHEEITIINCFSPTDAAEYDLNDF</sequence>
<dbReference type="InterPro" id="IPR036691">
    <property type="entry name" value="Endo/exonu/phosph_ase_sf"/>
</dbReference>
<reference evidence="3" key="2">
    <citation type="submission" date="2017-02" db="UniProtKB">
        <authorList>
            <consortium name="WormBaseParasite"/>
        </authorList>
    </citation>
    <scope>IDENTIFICATION</scope>
</reference>
<feature type="region of interest" description="Disordered" evidence="1">
    <location>
        <begin position="1"/>
        <end position="20"/>
    </location>
</feature>